<dbReference type="GO" id="GO:1901137">
    <property type="term" value="P:carbohydrate derivative biosynthetic process"/>
    <property type="evidence" value="ECO:0007669"/>
    <property type="project" value="UniProtKB-ARBA"/>
</dbReference>
<comment type="caution">
    <text evidence="5">The sequence shown here is derived from an EMBL/GenBank/DDBJ whole genome shotgun (WGS) entry which is preliminary data.</text>
</comment>
<dbReference type="Proteomes" id="UP000253495">
    <property type="component" value="Unassembled WGS sequence"/>
</dbReference>
<evidence type="ECO:0000259" key="4">
    <source>
        <dbReference type="Pfam" id="PF13439"/>
    </source>
</evidence>
<accession>A0A368VUS3</accession>
<keyword evidence="2 5" id="KW-0808">Transferase</keyword>
<feature type="domain" description="Glycosyl transferase family 1" evidence="3">
    <location>
        <begin position="193"/>
        <end position="354"/>
    </location>
</feature>
<feature type="domain" description="Glycosyltransferase subfamily 4-like N-terminal" evidence="4">
    <location>
        <begin position="16"/>
        <end position="181"/>
    </location>
</feature>
<dbReference type="GO" id="GO:0016758">
    <property type="term" value="F:hexosyltransferase activity"/>
    <property type="evidence" value="ECO:0007669"/>
    <property type="project" value="TreeGrafter"/>
</dbReference>
<keyword evidence="6" id="KW-1185">Reference proteome</keyword>
<dbReference type="InterPro" id="IPR050194">
    <property type="entry name" value="Glycosyltransferase_grp1"/>
</dbReference>
<gene>
    <name evidence="5" type="ORF">DFQ14_1047</name>
</gene>
<evidence type="ECO:0000313" key="5">
    <source>
        <dbReference type="EMBL" id="RCW44418.1"/>
    </source>
</evidence>
<evidence type="ECO:0000259" key="3">
    <source>
        <dbReference type="Pfam" id="PF00534"/>
    </source>
</evidence>
<dbReference type="OrthoDB" id="193659at2"/>
<sequence length="389" mass="41342">MSSPIRVATVITRMEGGAGVLALRGARALDPDRYRVTLVAGSGGRLLDQAASAGLETVLEPALRPTIEPRRDLQALHRLTGMFTRRGFDVVHTHCAKAGAVGRLAARRARTPRIVHTFHGFPFHAFQSAARRRVYIGIERMLGQDTDVALCVGSGVAAEAVRRGVVLPDRVRTIGGAVDLDAPVCTPQARLRARRALGLDPGGVVVGTVARLTYQKAPEDFVTAMRALARYDVQGVWVGDGELADEVRRLVMRGRPRPRVLLAGERTDVGNLLAAFDVFVLPSRYEGLPLAVLEAMVCGIPVVATAVNAVTDVVVPGETGLLVPPERPELLATAVAHMLDSPAEAARMASAARSRVDERYSEAALAEVLAATYDSGARQAGVVSLRPGG</sequence>
<dbReference type="RefSeq" id="WP_114452508.1">
    <property type="nucleotide sequence ID" value="NZ_QPJC01000004.1"/>
</dbReference>
<dbReference type="PANTHER" id="PTHR45947">
    <property type="entry name" value="SULFOQUINOVOSYL TRANSFERASE SQD2"/>
    <property type="match status" value="1"/>
</dbReference>
<evidence type="ECO:0000313" key="6">
    <source>
        <dbReference type="Proteomes" id="UP000253495"/>
    </source>
</evidence>
<proteinExistence type="predicted"/>
<keyword evidence="1" id="KW-0328">Glycosyltransferase</keyword>
<dbReference type="Gene3D" id="3.40.50.2000">
    <property type="entry name" value="Glycogen Phosphorylase B"/>
    <property type="match status" value="2"/>
</dbReference>
<dbReference type="InterPro" id="IPR028098">
    <property type="entry name" value="Glyco_trans_4-like_N"/>
</dbReference>
<dbReference type="AlphaFoldDB" id="A0A368VUS3"/>
<dbReference type="PANTHER" id="PTHR45947:SF3">
    <property type="entry name" value="SULFOQUINOVOSYL TRANSFERASE SQD2"/>
    <property type="match status" value="1"/>
</dbReference>
<dbReference type="EMBL" id="QPJC01000004">
    <property type="protein sequence ID" value="RCW44418.1"/>
    <property type="molecule type" value="Genomic_DNA"/>
</dbReference>
<evidence type="ECO:0000256" key="2">
    <source>
        <dbReference type="ARBA" id="ARBA00022679"/>
    </source>
</evidence>
<organism evidence="5 6">
    <name type="scientific">Halopolyspora algeriensis</name>
    <dbReference type="NCBI Taxonomy" id="1500506"/>
    <lineage>
        <taxon>Bacteria</taxon>
        <taxon>Bacillati</taxon>
        <taxon>Actinomycetota</taxon>
        <taxon>Actinomycetes</taxon>
        <taxon>Actinomycetes incertae sedis</taxon>
        <taxon>Halopolyspora</taxon>
    </lineage>
</organism>
<evidence type="ECO:0000256" key="1">
    <source>
        <dbReference type="ARBA" id="ARBA00022676"/>
    </source>
</evidence>
<dbReference type="SUPFAM" id="SSF53756">
    <property type="entry name" value="UDP-Glycosyltransferase/glycogen phosphorylase"/>
    <property type="match status" value="1"/>
</dbReference>
<dbReference type="Pfam" id="PF13439">
    <property type="entry name" value="Glyco_transf_4"/>
    <property type="match status" value="1"/>
</dbReference>
<dbReference type="InterPro" id="IPR001296">
    <property type="entry name" value="Glyco_trans_1"/>
</dbReference>
<reference evidence="5 6" key="1">
    <citation type="submission" date="2018-07" db="EMBL/GenBank/DDBJ databases">
        <title>Genomic Encyclopedia of Type Strains, Phase III (KMG-III): the genomes of soil and plant-associated and newly described type strains.</title>
        <authorList>
            <person name="Whitman W."/>
        </authorList>
    </citation>
    <scope>NUCLEOTIDE SEQUENCE [LARGE SCALE GENOMIC DNA]</scope>
    <source>
        <strain evidence="5 6">CECT 8575</strain>
    </source>
</reference>
<name>A0A368VUS3_9ACTN</name>
<dbReference type="Pfam" id="PF00534">
    <property type="entry name" value="Glycos_transf_1"/>
    <property type="match status" value="1"/>
</dbReference>
<protein>
    <submittedName>
        <fullName evidence="5">Glycosyltransferase involved in cell wall biosynthesis</fullName>
    </submittedName>
</protein>